<organism evidence="2 3">
    <name type="scientific">Raineya orbicola</name>
    <dbReference type="NCBI Taxonomy" id="2016530"/>
    <lineage>
        <taxon>Bacteria</taxon>
        <taxon>Pseudomonadati</taxon>
        <taxon>Bacteroidota</taxon>
        <taxon>Cytophagia</taxon>
        <taxon>Cytophagales</taxon>
        <taxon>Raineyaceae</taxon>
        <taxon>Raineya</taxon>
    </lineage>
</organism>
<reference evidence="2 3" key="1">
    <citation type="submission" date="2017-06" db="EMBL/GenBank/DDBJ databases">
        <title>Raineya orbicola gen. nov., sp. nov. a slightly thermophilic bacterium of the phylum Bacteroidetes and the description of Raineyaceae fam. nov.</title>
        <authorList>
            <person name="Albuquerque L."/>
            <person name="Polonia A.R.M."/>
            <person name="Barroso C."/>
            <person name="Froufe H.J.C."/>
            <person name="Lage O."/>
            <person name="Lobo-Da-Cunha A."/>
            <person name="Egas C."/>
            <person name="Da Costa M.S."/>
        </authorList>
    </citation>
    <scope>NUCLEOTIDE SEQUENCE [LARGE SCALE GENOMIC DNA]</scope>
    <source>
        <strain evidence="2 3">SPSPC-11</strain>
    </source>
</reference>
<gene>
    <name evidence="2" type="ORF">Rain11_1038</name>
</gene>
<keyword evidence="1" id="KW-0732">Signal</keyword>
<dbReference type="Proteomes" id="UP000233387">
    <property type="component" value="Unassembled WGS sequence"/>
</dbReference>
<dbReference type="AlphaFoldDB" id="A0A2N3IIB9"/>
<accession>A0A2N3IIB9</accession>
<feature type="chain" id="PRO_5014749108" evidence="1">
    <location>
        <begin position="20"/>
        <end position="527"/>
    </location>
</feature>
<evidence type="ECO:0000313" key="2">
    <source>
        <dbReference type="EMBL" id="PKQ69973.1"/>
    </source>
</evidence>
<evidence type="ECO:0000313" key="3">
    <source>
        <dbReference type="Proteomes" id="UP000233387"/>
    </source>
</evidence>
<name>A0A2N3IIB9_9BACT</name>
<proteinExistence type="predicted"/>
<sequence>MKCFSIVINLLFPVWVAYAQLQETARYEQKIPRKMDYTFEILPFLQEKKVILFGEKEDNEEYQRRKVYYFNVLDSNLKKVAEKEYRLERKWEYYGYYTDSTHLYLIFYTDNQKQFALISYNANNDIEYRQGDLPFSISPISFVVFGNNLFMVGSYRGKDVIIDFSFFDNSVKVIPTFFDEKLDIKNISINKDEGTAHVLVRELKRGEKQFYIQYLQSNGKILDKLKLSFEKKQYPTELEPLIYQNENFLIGTYGDGQSHFYSQGWIFGKYEFGKKPYLTFNSFDNLGHYFDYIPNESRRNKEIEKVEKKRKKGKSYNYKLRVHLHKPFFWQDKIIVMAELYQTSYQYNNSIISPYPMMTTNPALLTPYERLALRSWGAYYPTPNVPIFHFVHSLVLAFDARGNLLWDNALPIKNITKSNLYPNVTIALQENQFLLLQPHEKGINLRACREREVIYENNEVPYQKNYTIVPEKENKIRPINNLIFRWFGEYILISGIYNPKADKIFTREEDVFYLAKVKFIKPEEAKK</sequence>
<comment type="caution">
    <text evidence="2">The sequence shown here is derived from an EMBL/GenBank/DDBJ whole genome shotgun (WGS) entry which is preliminary data.</text>
</comment>
<dbReference type="OrthoDB" id="1059469at2"/>
<keyword evidence="3" id="KW-1185">Reference proteome</keyword>
<feature type="signal peptide" evidence="1">
    <location>
        <begin position="1"/>
        <end position="19"/>
    </location>
</feature>
<protein>
    <submittedName>
        <fullName evidence="2">Uncharacterized protein</fullName>
    </submittedName>
</protein>
<dbReference type="EMBL" id="NKXO01000013">
    <property type="protein sequence ID" value="PKQ69973.1"/>
    <property type="molecule type" value="Genomic_DNA"/>
</dbReference>
<evidence type="ECO:0000256" key="1">
    <source>
        <dbReference type="SAM" id="SignalP"/>
    </source>
</evidence>
<dbReference type="RefSeq" id="WP_101358304.1">
    <property type="nucleotide sequence ID" value="NZ_NKXO01000013.1"/>
</dbReference>